<evidence type="ECO:0000256" key="3">
    <source>
        <dbReference type="ARBA" id="ARBA00008593"/>
    </source>
</evidence>
<dbReference type="GO" id="GO:1990817">
    <property type="term" value="F:poly(A) RNA polymerase activity"/>
    <property type="evidence" value="ECO:0007669"/>
    <property type="project" value="UniProtKB-EC"/>
</dbReference>
<comment type="cofactor">
    <cofactor evidence="2">
        <name>Mg(2+)</name>
        <dbReference type="ChEBI" id="CHEBI:18420"/>
    </cofactor>
</comment>
<reference evidence="11" key="1">
    <citation type="submission" date="2023-06" db="EMBL/GenBank/DDBJ databases">
        <title>Genome-scale phylogeny and comparative genomics of the fungal order Sordariales.</title>
        <authorList>
            <consortium name="Lawrence Berkeley National Laboratory"/>
            <person name="Hensen N."/>
            <person name="Bonometti L."/>
            <person name="Westerberg I."/>
            <person name="Brannstrom I.O."/>
            <person name="Guillou S."/>
            <person name="Cros-Aarteil S."/>
            <person name="Calhoun S."/>
            <person name="Haridas S."/>
            <person name="Kuo A."/>
            <person name="Mondo S."/>
            <person name="Pangilinan J."/>
            <person name="Riley R."/>
            <person name="LaButti K."/>
            <person name="Andreopoulos B."/>
            <person name="Lipzen A."/>
            <person name="Chen C."/>
            <person name="Yanf M."/>
            <person name="Daum C."/>
            <person name="Ng V."/>
            <person name="Clum A."/>
            <person name="Steindorff A."/>
            <person name="Ohm R."/>
            <person name="Martin F."/>
            <person name="Silar P."/>
            <person name="Natvig D."/>
            <person name="Lalanne C."/>
            <person name="Gautier V."/>
            <person name="Ament-velasquez S.L."/>
            <person name="Kruys A."/>
            <person name="Hutchinson M.I."/>
            <person name="Powell A.J."/>
            <person name="Barry K."/>
            <person name="Miller A.N."/>
            <person name="Grigoriev I.V."/>
            <person name="Debuchy R."/>
            <person name="Gladieux P."/>
            <person name="Thoren M.H."/>
            <person name="Johannesson H."/>
        </authorList>
    </citation>
    <scope>NUCLEOTIDE SEQUENCE</scope>
    <source>
        <strain evidence="11">SMH2392-1A</strain>
    </source>
</reference>
<dbReference type="InterPro" id="IPR002058">
    <property type="entry name" value="PAP_assoc"/>
</dbReference>
<evidence type="ECO:0000313" key="11">
    <source>
        <dbReference type="EMBL" id="KAK0733809.1"/>
    </source>
</evidence>
<gene>
    <name evidence="11" type="ORF">B0T26DRAFT_634466</name>
</gene>
<dbReference type="GO" id="GO:0046872">
    <property type="term" value="F:metal ion binding"/>
    <property type="evidence" value="ECO:0007669"/>
    <property type="project" value="UniProtKB-KW"/>
</dbReference>
<protein>
    <recommendedName>
        <fullName evidence="4">polynucleotide adenylyltransferase</fullName>
        <ecNumber evidence="4">2.7.7.19</ecNumber>
    </recommendedName>
</protein>
<evidence type="ECO:0000259" key="10">
    <source>
        <dbReference type="Pfam" id="PF22600"/>
    </source>
</evidence>
<dbReference type="CDD" id="cd05402">
    <property type="entry name" value="NT_PAP_TUTase"/>
    <property type="match status" value="1"/>
</dbReference>
<keyword evidence="6" id="KW-0479">Metal-binding</keyword>
<dbReference type="GO" id="GO:0010605">
    <property type="term" value="P:negative regulation of macromolecule metabolic process"/>
    <property type="evidence" value="ECO:0007669"/>
    <property type="project" value="UniProtKB-ARBA"/>
</dbReference>
<dbReference type="Proteomes" id="UP001172101">
    <property type="component" value="Unassembled WGS sequence"/>
</dbReference>
<feature type="domain" description="PAP-associated" evidence="9">
    <location>
        <begin position="502"/>
        <end position="556"/>
    </location>
</feature>
<organism evidence="11 12">
    <name type="scientific">Lasiosphaeria miniovina</name>
    <dbReference type="NCBI Taxonomy" id="1954250"/>
    <lineage>
        <taxon>Eukaryota</taxon>
        <taxon>Fungi</taxon>
        <taxon>Dikarya</taxon>
        <taxon>Ascomycota</taxon>
        <taxon>Pezizomycotina</taxon>
        <taxon>Sordariomycetes</taxon>
        <taxon>Sordariomycetidae</taxon>
        <taxon>Sordariales</taxon>
        <taxon>Lasiosphaeriaceae</taxon>
        <taxon>Lasiosphaeria</taxon>
    </lineage>
</organism>
<dbReference type="GO" id="GO:0031123">
    <property type="term" value="P:RNA 3'-end processing"/>
    <property type="evidence" value="ECO:0007669"/>
    <property type="project" value="TreeGrafter"/>
</dbReference>
<feature type="region of interest" description="Disordered" evidence="8">
    <location>
        <begin position="809"/>
        <end position="858"/>
    </location>
</feature>
<feature type="compositionally biased region" description="Polar residues" evidence="8">
    <location>
        <begin position="143"/>
        <end position="164"/>
    </location>
</feature>
<feature type="compositionally biased region" description="Polar residues" evidence="8">
    <location>
        <begin position="205"/>
        <end position="226"/>
    </location>
</feature>
<feature type="compositionally biased region" description="Polar residues" evidence="8">
    <location>
        <begin position="183"/>
        <end position="192"/>
    </location>
</feature>
<comment type="caution">
    <text evidence="11">The sequence shown here is derived from an EMBL/GenBank/DDBJ whole genome shotgun (WGS) entry which is preliminary data.</text>
</comment>
<keyword evidence="7" id="KW-0460">Magnesium</keyword>
<evidence type="ECO:0000256" key="6">
    <source>
        <dbReference type="ARBA" id="ARBA00022723"/>
    </source>
</evidence>
<feature type="region of interest" description="Disordered" evidence="8">
    <location>
        <begin position="1"/>
        <end position="40"/>
    </location>
</feature>
<feature type="domain" description="Poly(A) RNA polymerase mitochondrial-like central palm" evidence="10">
    <location>
        <begin position="281"/>
        <end position="412"/>
    </location>
</feature>
<accession>A0AA40BGI5</accession>
<proteinExistence type="inferred from homology"/>
<feature type="region of interest" description="Disordered" evidence="8">
    <location>
        <begin position="76"/>
        <end position="235"/>
    </location>
</feature>
<feature type="compositionally biased region" description="Polar residues" evidence="8">
    <location>
        <begin position="1069"/>
        <end position="1079"/>
    </location>
</feature>
<feature type="compositionally biased region" description="Polar residues" evidence="8">
    <location>
        <begin position="1263"/>
        <end position="1274"/>
    </location>
</feature>
<name>A0AA40BGI5_9PEZI</name>
<feature type="compositionally biased region" description="Low complexity" evidence="8">
    <location>
        <begin position="997"/>
        <end position="1016"/>
    </location>
</feature>
<evidence type="ECO:0000256" key="2">
    <source>
        <dbReference type="ARBA" id="ARBA00001946"/>
    </source>
</evidence>
<sequence>MEDLPATAEPSHLYQTNPWSHAASASTSPRVQSPTSPETSPGYFPAHLDFLPILYPHQSSLYQDKLLQYNKLISASRGGGGGGLQTQAPPPVLTSHPQPTTRARASSKVSSKDNHAKQGVQSCHGNRTAKTTEIAERAHITSGKEQPTKMSGKRQQSEQPTSNGLPARPLPAPSHASHFPAIHSSSVPSTPHQHARKYSFESREQSPGATQNHSPRSAYSETNGNVPSLRPLPPRLGSCRFETAIPYSRRRMPYNLGTDKLEKVDPSLIRSTLAEDDEKRLEKDLRQLYHRLLPTNEVEINRRNLVAKLEKLFNQEWPGHDIRVHLFGSSGNLLCSDDSDVDICITTPWRELENVCLIADLLDRHGMEKVVCVSSAKVPIVKIWDPELNLACDMNVNNTLALENTRMVRTYVETDERVRPLAMIIKYWTRKRIVNDAAFGGTLSSYTWICMIIAFLQLRDPPVLPALHQKHQLKLPRPDGTRSEFADDLEKLRGFGSKNKETLASLLFHFFRFYAHEFDYSNHALSIRLGKTITKTEKKWHLHSNNVLCIEEPFNTVRNLGNTADDTSFRGLHLELRRAFSLISEGKLAECCEEYVFPKEEERVYHKPAAQAPRPILVRSSSQQNGGRGGRGGYRANRQFSRNGNSSRRASSSVAAYDTNGTFPPQGMPTTMGGQEILWYQAPHPPMGVPQELLASSLNALAAHETNLRFQLYTQAQQINQQQVLAHAQRMQGGSTQATDRSRTNSFDNPPLTAPIRPELIYGFGFPIQHPAYFHPSFTTYPSSPTTATAAANGLPDFRRSLHRTAATTDAGAGAGSGALRSQSQPASRTSMVGSQVIPGNPAPSRAQNGQSASQQRQVNGVPIPSFMADEAADVDFDDAPAKAVTDSPPEDDGPRYIGYYVNETSSPPQKSGIFPSPPIPSFGDLGQGVSGRRRLSQDQLPQSILDRRMKRTSRSPSPLGHARAFSVGTSSAPLTSAPFQQINSKLMASRGPVVVNGTAPNSGSASSSSRQTPSSERTASDDGNFDNPLHISQGLGISGSWVDQRGVHPAGSLEPSPPSFPDRPVIVNGSSGSRTPTTAHVAPDASINQRLMMGTALQSGVPYQVVGGESNGIVGFSPPTGGRSRVISRQQQSGIAPLDLATGEFTVAQELQHLSPVYEHRTPSPTAVRRFDAPPIVSPSLGRQSREPKVEASKVTQKLVLSKTPPTGPSAKNDGASRSPVVDPRVNGAAKENGHTRGVKSQSEAFGPWQKSKPRKKGTADPKNTVNGFTQGEQLPRNDSDRKGG</sequence>
<feature type="compositionally biased region" description="Polar residues" evidence="8">
    <location>
        <begin position="846"/>
        <end position="858"/>
    </location>
</feature>
<dbReference type="RefSeq" id="XP_060302686.1">
    <property type="nucleotide sequence ID" value="XM_060436635.1"/>
</dbReference>
<evidence type="ECO:0000256" key="4">
    <source>
        <dbReference type="ARBA" id="ARBA00012388"/>
    </source>
</evidence>
<feature type="compositionally biased region" description="Polar residues" evidence="8">
    <location>
        <begin position="820"/>
        <end position="834"/>
    </location>
</feature>
<dbReference type="InterPro" id="IPR043519">
    <property type="entry name" value="NT_sf"/>
</dbReference>
<dbReference type="Pfam" id="PF03828">
    <property type="entry name" value="PAP_assoc"/>
    <property type="match status" value="1"/>
</dbReference>
<comment type="cofactor">
    <cofactor evidence="1">
        <name>Mn(2+)</name>
        <dbReference type="ChEBI" id="CHEBI:29035"/>
    </cofactor>
</comment>
<dbReference type="GeneID" id="85319905"/>
<evidence type="ECO:0000256" key="7">
    <source>
        <dbReference type="ARBA" id="ARBA00022842"/>
    </source>
</evidence>
<feature type="compositionally biased region" description="Low complexity" evidence="8">
    <location>
        <begin position="634"/>
        <end position="656"/>
    </location>
</feature>
<evidence type="ECO:0000256" key="5">
    <source>
        <dbReference type="ARBA" id="ARBA00022679"/>
    </source>
</evidence>
<dbReference type="Pfam" id="PF22600">
    <property type="entry name" value="MTPAP-like_central"/>
    <property type="match status" value="1"/>
</dbReference>
<feature type="region of interest" description="Disordered" evidence="8">
    <location>
        <begin position="928"/>
        <end position="974"/>
    </location>
</feature>
<dbReference type="SUPFAM" id="SSF81631">
    <property type="entry name" value="PAP/OAS1 substrate-binding domain"/>
    <property type="match status" value="1"/>
</dbReference>
<dbReference type="PANTHER" id="PTHR12271">
    <property type="entry name" value="POLY A POLYMERASE CID PAP -RELATED"/>
    <property type="match status" value="1"/>
</dbReference>
<feature type="compositionally biased region" description="Polar residues" evidence="8">
    <location>
        <begin position="119"/>
        <end position="131"/>
    </location>
</feature>
<dbReference type="EMBL" id="JAUIRO010000001">
    <property type="protein sequence ID" value="KAK0733809.1"/>
    <property type="molecule type" value="Genomic_DNA"/>
</dbReference>
<feature type="compositionally biased region" description="Basic and acidic residues" evidence="8">
    <location>
        <begin position="1277"/>
        <end position="1286"/>
    </location>
</feature>
<keyword evidence="12" id="KW-1185">Reference proteome</keyword>
<dbReference type="Gene3D" id="1.10.1410.10">
    <property type="match status" value="1"/>
</dbReference>
<dbReference type="EC" id="2.7.7.19" evidence="4"/>
<dbReference type="Gene3D" id="3.30.460.10">
    <property type="entry name" value="Beta Polymerase, domain 2"/>
    <property type="match status" value="1"/>
</dbReference>
<dbReference type="PANTHER" id="PTHR12271:SF113">
    <property type="entry name" value="POLY(A) RNA POLYMERASE CID11"/>
    <property type="match status" value="1"/>
</dbReference>
<feature type="compositionally biased region" description="Polar residues" evidence="8">
    <location>
        <begin position="659"/>
        <end position="670"/>
    </location>
</feature>
<dbReference type="SUPFAM" id="SSF81301">
    <property type="entry name" value="Nucleotidyltransferase"/>
    <property type="match status" value="1"/>
</dbReference>
<feature type="region of interest" description="Disordered" evidence="8">
    <location>
        <begin position="994"/>
        <end position="1081"/>
    </location>
</feature>
<feature type="region of interest" description="Disordered" evidence="8">
    <location>
        <begin position="614"/>
        <end position="670"/>
    </location>
</feature>
<feature type="region of interest" description="Disordered" evidence="8">
    <location>
        <begin position="726"/>
        <end position="754"/>
    </location>
</feature>
<feature type="compositionally biased region" description="Polar residues" evidence="8">
    <location>
        <begin position="13"/>
        <end position="39"/>
    </location>
</feature>
<feature type="compositionally biased region" description="Polar residues" evidence="8">
    <location>
        <begin position="732"/>
        <end position="748"/>
    </location>
</feature>
<evidence type="ECO:0000256" key="1">
    <source>
        <dbReference type="ARBA" id="ARBA00001936"/>
    </source>
</evidence>
<comment type="similarity">
    <text evidence="3">Belongs to the DNA polymerase type-B-like family.</text>
</comment>
<keyword evidence="5" id="KW-0808">Transferase</keyword>
<feature type="region of interest" description="Disordered" evidence="8">
    <location>
        <begin position="1163"/>
        <end position="1286"/>
    </location>
</feature>
<dbReference type="InterPro" id="IPR054708">
    <property type="entry name" value="MTPAP-like_central"/>
</dbReference>
<evidence type="ECO:0000259" key="9">
    <source>
        <dbReference type="Pfam" id="PF03828"/>
    </source>
</evidence>
<evidence type="ECO:0000313" key="12">
    <source>
        <dbReference type="Proteomes" id="UP001172101"/>
    </source>
</evidence>
<feature type="compositionally biased region" description="Polar residues" evidence="8">
    <location>
        <begin position="95"/>
        <end position="109"/>
    </location>
</feature>
<evidence type="ECO:0000256" key="8">
    <source>
        <dbReference type="SAM" id="MobiDB-lite"/>
    </source>
</evidence>